<feature type="domain" description="Glycoside hydrolase family 5 C-terminal" evidence="8">
    <location>
        <begin position="405"/>
        <end position="491"/>
    </location>
</feature>
<dbReference type="Pfam" id="PF18564">
    <property type="entry name" value="Glyco_hydro_5_C"/>
    <property type="match status" value="1"/>
</dbReference>
<dbReference type="GO" id="GO:0016042">
    <property type="term" value="P:lipid catabolic process"/>
    <property type="evidence" value="ECO:0007669"/>
    <property type="project" value="UniProtKB-ARBA"/>
</dbReference>
<evidence type="ECO:0000313" key="10">
    <source>
        <dbReference type="Proteomes" id="UP000279446"/>
    </source>
</evidence>
<dbReference type="GO" id="GO:0004553">
    <property type="term" value="F:hydrolase activity, hydrolyzing O-glycosyl compounds"/>
    <property type="evidence" value="ECO:0007669"/>
    <property type="project" value="InterPro"/>
</dbReference>
<evidence type="ECO:0000256" key="3">
    <source>
        <dbReference type="ARBA" id="ARBA00023001"/>
    </source>
</evidence>
<accession>A0A433YB19</accession>
<dbReference type="SUPFAM" id="SSF51445">
    <property type="entry name" value="(Trans)glycosidases"/>
    <property type="match status" value="1"/>
</dbReference>
<dbReference type="Proteomes" id="UP000279446">
    <property type="component" value="Unassembled WGS sequence"/>
</dbReference>
<comment type="similarity">
    <text evidence="1 6">Belongs to the glycosyl hydrolase 5 (cellulase A) family.</text>
</comment>
<dbReference type="PROSITE" id="PS00659">
    <property type="entry name" value="GLYCOSYL_HYDROL_F5"/>
    <property type="match status" value="1"/>
</dbReference>
<evidence type="ECO:0000259" key="7">
    <source>
        <dbReference type="Pfam" id="PF00150"/>
    </source>
</evidence>
<dbReference type="InterPro" id="IPR001547">
    <property type="entry name" value="Glyco_hydro_5"/>
</dbReference>
<proteinExistence type="inferred from homology"/>
<comment type="caution">
    <text evidence="9">The sequence shown here is derived from an EMBL/GenBank/DDBJ whole genome shotgun (WGS) entry which is preliminary data.</text>
</comment>
<evidence type="ECO:0000256" key="4">
    <source>
        <dbReference type="ARBA" id="ARBA00023295"/>
    </source>
</evidence>
<evidence type="ECO:0000313" key="9">
    <source>
        <dbReference type="EMBL" id="RUT47064.1"/>
    </source>
</evidence>
<dbReference type="AlphaFoldDB" id="A0A433YB19"/>
<dbReference type="InterPro" id="IPR013780">
    <property type="entry name" value="Glyco_hydro_b"/>
</dbReference>
<keyword evidence="10" id="KW-1185">Reference proteome</keyword>
<organism evidence="9 10">
    <name type="scientific">Paenibacillus anaericanus</name>
    <dbReference type="NCBI Taxonomy" id="170367"/>
    <lineage>
        <taxon>Bacteria</taxon>
        <taxon>Bacillati</taxon>
        <taxon>Bacillota</taxon>
        <taxon>Bacilli</taxon>
        <taxon>Bacillales</taxon>
        <taxon>Paenibacillaceae</taxon>
        <taxon>Paenibacillus</taxon>
    </lineage>
</organism>
<sequence length="499" mass="56116">MKKLTTDGQRIVNEDGAHVILSGVNLVCKDKAKGYVDPCDENLFRWFHEQGFNVVRLGLIWDGVEPEPGVYDNEYLGKIKQRIRWAEQHDIYVFLDMHQDLYSSLYGDGAPEWATFADGLPHVVGQIWSDAYLESPALNRAMDYFWDNAPASDGIGLQDHYAAMWKHAAAIFADCTNIIGYDLMNEPYPGSSGQEVFGTIIAAYAQSIMGLNEVNMEELSALWFDEEKKQEILVGMADMDIYRVLVDSAKEASQVFEREVLAPFFNKTAAAIRSVVPDGFLMLETSYFSNMAVESGLGLVQNDEGMVVHHQVYAPHGYDLVVDTEHYEIYNQDRVDLIYATHRKVQERLNIPTLIGEWGAFTNHPATLGLSKALISIFEKYLWSNTYWCWCDGFRESPYSKALNRAYPQATGGTLVGYHYDYDTDIIKVDYVPSGDETIIYHPRAALLSEEDIVISGANLCQVEFRPFPSSEGGIVAIIAPKDETKITVTVGRSPVEQV</sequence>
<dbReference type="InterPro" id="IPR017853">
    <property type="entry name" value="GH"/>
</dbReference>
<dbReference type="Gene3D" id="3.20.20.80">
    <property type="entry name" value="Glycosidases"/>
    <property type="match status" value="1"/>
</dbReference>
<evidence type="ECO:0000256" key="2">
    <source>
        <dbReference type="ARBA" id="ARBA00022801"/>
    </source>
</evidence>
<dbReference type="Pfam" id="PF00150">
    <property type="entry name" value="Cellulase"/>
    <property type="match status" value="1"/>
</dbReference>
<keyword evidence="5" id="KW-0624">Polysaccharide degradation</keyword>
<reference evidence="9 10" key="1">
    <citation type="submission" date="2018-12" db="EMBL/GenBank/DDBJ databases">
        <authorList>
            <person name="Sun L."/>
            <person name="Chen Z."/>
        </authorList>
    </citation>
    <scope>NUCLEOTIDE SEQUENCE [LARGE SCALE GENOMIC DNA]</scope>
    <source>
        <strain evidence="9 10">DSM 15890</strain>
    </source>
</reference>
<evidence type="ECO:0000256" key="5">
    <source>
        <dbReference type="ARBA" id="ARBA00023326"/>
    </source>
</evidence>
<dbReference type="GO" id="GO:0030245">
    <property type="term" value="P:cellulose catabolic process"/>
    <property type="evidence" value="ECO:0007669"/>
    <property type="project" value="UniProtKB-KW"/>
</dbReference>
<keyword evidence="5" id="KW-0119">Carbohydrate metabolism</keyword>
<gene>
    <name evidence="9" type="ORF">EJP82_10120</name>
</gene>
<dbReference type="InterPro" id="IPR018087">
    <property type="entry name" value="Glyco_hydro_5_CS"/>
</dbReference>
<dbReference type="PANTHER" id="PTHR31308:SF3">
    <property type="entry name" value="ENDOGLYCOCERAMIDASE"/>
    <property type="match status" value="1"/>
</dbReference>
<protein>
    <submittedName>
        <fullName evidence="9">Glycosyl hydrolase family 5</fullName>
    </submittedName>
</protein>
<dbReference type="PANTHER" id="PTHR31308">
    <property type="match status" value="1"/>
</dbReference>
<dbReference type="InterPro" id="IPR052066">
    <property type="entry name" value="Glycosphingolipid_Hydrolases"/>
</dbReference>
<dbReference type="EMBL" id="RZNY01000006">
    <property type="protein sequence ID" value="RUT47064.1"/>
    <property type="molecule type" value="Genomic_DNA"/>
</dbReference>
<keyword evidence="3" id="KW-0136">Cellulose degradation</keyword>
<keyword evidence="4 6" id="KW-0326">Glycosidase</keyword>
<dbReference type="InterPro" id="IPR041036">
    <property type="entry name" value="GH5_C"/>
</dbReference>
<name>A0A433YB19_9BACL</name>
<evidence type="ECO:0000256" key="6">
    <source>
        <dbReference type="RuleBase" id="RU361153"/>
    </source>
</evidence>
<dbReference type="OrthoDB" id="9800475at2"/>
<feature type="domain" description="Glycoside hydrolase family 5" evidence="7">
    <location>
        <begin position="12"/>
        <end position="392"/>
    </location>
</feature>
<evidence type="ECO:0000259" key="8">
    <source>
        <dbReference type="Pfam" id="PF18564"/>
    </source>
</evidence>
<dbReference type="Gene3D" id="2.60.40.1180">
    <property type="entry name" value="Golgi alpha-mannosidase II"/>
    <property type="match status" value="1"/>
</dbReference>
<dbReference type="GO" id="GO:1901136">
    <property type="term" value="P:carbohydrate derivative catabolic process"/>
    <property type="evidence" value="ECO:0007669"/>
    <property type="project" value="UniProtKB-ARBA"/>
</dbReference>
<evidence type="ECO:0000256" key="1">
    <source>
        <dbReference type="ARBA" id="ARBA00005641"/>
    </source>
</evidence>
<keyword evidence="2 6" id="KW-0378">Hydrolase</keyword>